<sequence length="136" mass="15608">MRTSKDFPNTLVDWDLFVLRHQNRKNVAVHFISFIFFWLSPILAVAVNPWFILGFFASGIIGTAGHYFFSDGTVDAKEATSSLQVVQFSSKMAFLFISGRYWEEISYVNAKWQKYKNGEIESKANDEMFSKLGTNV</sequence>
<protein>
    <recommendedName>
        <fullName evidence="4">DUF962 domain-containing protein</fullName>
    </recommendedName>
</protein>
<comment type="caution">
    <text evidence="2">The sequence shown here is derived from an EMBL/GenBank/DDBJ whole genome shotgun (WGS) entry which is preliminary data.</text>
</comment>
<evidence type="ECO:0008006" key="4">
    <source>
        <dbReference type="Google" id="ProtNLM"/>
    </source>
</evidence>
<dbReference type="RefSeq" id="WP_323576889.1">
    <property type="nucleotide sequence ID" value="NZ_JAYGJQ010000002.1"/>
</dbReference>
<dbReference type="EMBL" id="JAYGJQ010000002">
    <property type="protein sequence ID" value="MEA9356995.1"/>
    <property type="molecule type" value="Genomic_DNA"/>
</dbReference>
<evidence type="ECO:0000313" key="2">
    <source>
        <dbReference type="EMBL" id="MEA9356995.1"/>
    </source>
</evidence>
<name>A0ABU5VVB1_9BACT</name>
<feature type="transmembrane region" description="Helical" evidence="1">
    <location>
        <begin position="50"/>
        <end position="69"/>
    </location>
</feature>
<keyword evidence="1" id="KW-0472">Membrane</keyword>
<reference evidence="2 3" key="1">
    <citation type="submission" date="2023-11" db="EMBL/GenBank/DDBJ databases">
        <title>A Novel Polar Bacteriovorax (B. antarcticus) Isolated from the Biocrust in Antarctica.</title>
        <authorList>
            <person name="Mun W."/>
            <person name="Choi S.Y."/>
            <person name="Mitchell R.J."/>
        </authorList>
    </citation>
    <scope>NUCLEOTIDE SEQUENCE [LARGE SCALE GENOMIC DNA]</scope>
    <source>
        <strain evidence="2 3">PP10</strain>
    </source>
</reference>
<organism evidence="2 3">
    <name type="scientific">Bacteriovorax antarcticus</name>
    <dbReference type="NCBI Taxonomy" id="3088717"/>
    <lineage>
        <taxon>Bacteria</taxon>
        <taxon>Pseudomonadati</taxon>
        <taxon>Bdellovibrionota</taxon>
        <taxon>Bacteriovoracia</taxon>
        <taxon>Bacteriovoracales</taxon>
        <taxon>Bacteriovoracaceae</taxon>
        <taxon>Bacteriovorax</taxon>
    </lineage>
</organism>
<keyword evidence="1" id="KW-0812">Transmembrane</keyword>
<evidence type="ECO:0000313" key="3">
    <source>
        <dbReference type="Proteomes" id="UP001302274"/>
    </source>
</evidence>
<gene>
    <name evidence="2" type="ORF">SHI21_12290</name>
</gene>
<keyword evidence="3" id="KW-1185">Reference proteome</keyword>
<dbReference type="Proteomes" id="UP001302274">
    <property type="component" value="Unassembled WGS sequence"/>
</dbReference>
<evidence type="ECO:0000256" key="1">
    <source>
        <dbReference type="SAM" id="Phobius"/>
    </source>
</evidence>
<keyword evidence="1" id="KW-1133">Transmembrane helix</keyword>
<feature type="transmembrane region" description="Helical" evidence="1">
    <location>
        <begin position="27"/>
        <end position="44"/>
    </location>
</feature>
<proteinExistence type="predicted"/>
<accession>A0ABU5VVB1</accession>